<keyword evidence="4" id="KW-0282">Flagellum</keyword>
<feature type="region of interest" description="Disordered" evidence="1">
    <location>
        <begin position="761"/>
        <end position="807"/>
    </location>
</feature>
<feature type="chain" id="PRO_5046351321" evidence="2">
    <location>
        <begin position="19"/>
        <end position="807"/>
    </location>
</feature>
<feature type="domain" description="Flagellar hook-length control protein-like C-terminal" evidence="3">
    <location>
        <begin position="692"/>
        <end position="772"/>
    </location>
</feature>
<dbReference type="Pfam" id="PF02120">
    <property type="entry name" value="Flg_hook"/>
    <property type="match status" value="1"/>
</dbReference>
<feature type="region of interest" description="Disordered" evidence="1">
    <location>
        <begin position="62"/>
        <end position="112"/>
    </location>
</feature>
<reference evidence="4 5" key="1">
    <citation type="submission" date="2020-12" db="EMBL/GenBank/DDBJ databases">
        <title>Sphingomonas sp.</title>
        <authorList>
            <person name="Kim M.K."/>
        </authorList>
    </citation>
    <scope>NUCLEOTIDE SEQUENCE [LARGE SCALE GENOMIC DNA]</scope>
    <source>
        <strain evidence="4 5">BT552</strain>
    </source>
</reference>
<evidence type="ECO:0000259" key="3">
    <source>
        <dbReference type="Pfam" id="PF02120"/>
    </source>
</evidence>
<name>A0ABS2DB54_9SPHN</name>
<dbReference type="InterPro" id="IPR021136">
    <property type="entry name" value="Flagellar_hook_control-like_C"/>
</dbReference>
<keyword evidence="2" id="KW-0732">Signal</keyword>
<dbReference type="InterPro" id="IPR038610">
    <property type="entry name" value="FliK-like_C_sf"/>
</dbReference>
<feature type="signal peptide" evidence="2">
    <location>
        <begin position="1"/>
        <end position="18"/>
    </location>
</feature>
<feature type="region of interest" description="Disordered" evidence="1">
    <location>
        <begin position="278"/>
        <end position="342"/>
    </location>
</feature>
<feature type="compositionally biased region" description="Pro residues" evidence="1">
    <location>
        <begin position="279"/>
        <end position="288"/>
    </location>
</feature>
<keyword evidence="4" id="KW-0966">Cell projection</keyword>
<dbReference type="InterPro" id="IPR052563">
    <property type="entry name" value="FliK"/>
</dbReference>
<keyword evidence="4" id="KW-0969">Cilium</keyword>
<feature type="region of interest" description="Disordered" evidence="1">
    <location>
        <begin position="518"/>
        <end position="547"/>
    </location>
</feature>
<comment type="caution">
    <text evidence="4">The sequence shown here is derived from an EMBL/GenBank/DDBJ whole genome shotgun (WGS) entry which is preliminary data.</text>
</comment>
<proteinExistence type="predicted"/>
<dbReference type="PANTHER" id="PTHR37533">
    <property type="entry name" value="FLAGELLAR HOOK-LENGTH CONTROL PROTEIN"/>
    <property type="match status" value="1"/>
</dbReference>
<evidence type="ECO:0000256" key="1">
    <source>
        <dbReference type="SAM" id="MobiDB-lite"/>
    </source>
</evidence>
<dbReference type="PANTHER" id="PTHR37533:SF2">
    <property type="entry name" value="FLAGELLAR HOOK-LENGTH CONTROL PROTEIN"/>
    <property type="match status" value="1"/>
</dbReference>
<dbReference type="Gene3D" id="3.30.750.140">
    <property type="match status" value="1"/>
</dbReference>
<organism evidence="4 5">
    <name type="scientific">Sphingomonas longa</name>
    <dbReference type="NCBI Taxonomy" id="2778730"/>
    <lineage>
        <taxon>Bacteria</taxon>
        <taxon>Pseudomonadati</taxon>
        <taxon>Pseudomonadota</taxon>
        <taxon>Alphaproteobacteria</taxon>
        <taxon>Sphingomonadales</taxon>
        <taxon>Sphingomonadaceae</taxon>
        <taxon>Sphingomonas</taxon>
    </lineage>
</organism>
<feature type="region of interest" description="Disordered" evidence="1">
    <location>
        <begin position="374"/>
        <end position="393"/>
    </location>
</feature>
<feature type="compositionally biased region" description="Polar residues" evidence="1">
    <location>
        <begin position="788"/>
        <end position="799"/>
    </location>
</feature>
<feature type="compositionally biased region" description="Low complexity" evidence="1">
    <location>
        <begin position="770"/>
        <end position="786"/>
    </location>
</feature>
<dbReference type="EMBL" id="JAFEMC010000006">
    <property type="protein sequence ID" value="MBM6578128.1"/>
    <property type="molecule type" value="Genomic_DNA"/>
</dbReference>
<evidence type="ECO:0000313" key="5">
    <source>
        <dbReference type="Proteomes" id="UP000763641"/>
    </source>
</evidence>
<dbReference type="CDD" id="cd17470">
    <property type="entry name" value="T3SS_Flik_C"/>
    <property type="match status" value="1"/>
</dbReference>
<dbReference type="Proteomes" id="UP000763641">
    <property type="component" value="Unassembled WGS sequence"/>
</dbReference>
<gene>
    <name evidence="4" type="ORF">ILT43_17230</name>
</gene>
<evidence type="ECO:0000256" key="2">
    <source>
        <dbReference type="SAM" id="SignalP"/>
    </source>
</evidence>
<accession>A0ABS2DB54</accession>
<dbReference type="RefSeq" id="WP_204200221.1">
    <property type="nucleotide sequence ID" value="NZ_JAFEMC010000006.1"/>
</dbReference>
<protein>
    <submittedName>
        <fullName evidence="4">Flagellar hook-length control protein FliK</fullName>
    </submittedName>
</protein>
<evidence type="ECO:0000313" key="4">
    <source>
        <dbReference type="EMBL" id="MBM6578128.1"/>
    </source>
</evidence>
<keyword evidence="5" id="KW-1185">Reference proteome</keyword>
<sequence length="807" mass="80179">MIQSTAATLRLAVLPGAAAPGAPVAVNGGGVFTLPGIDVAGDVTPGASMPNLPAMMVAGSADDRQPNAATGKGLPMPGVSPALPPAGDASPRESLPVALTSSMPQPAPDAADDEPISCGLIIDKPLGLKPVAPGDPRPVLMPTPKVPLPVKAPRSDTPPAPAPVNPASPPVAGAPAVAPVILTPPTAVPIDAPTAAPQPQADTPAILPDILTPPLMPPASGKPFVPPTILTPPVPAPRPTVAEEFPLPVEIIYVDVDMPVKQVADGPPVAAAAVVAAHTPPPSKPGTPPVDADSGGPTESPPSDPAPVGADIAAPIVSSAPVLPTLTPTPTPTPTDVSPATLPVTEVAPPLASASAPVGVSSHVGVKKDRAATAQLRPARTPVPTSDPVVAKPPAPEQISVALDASPTMTLPRSLPIVEHAPVDAAPVPVDAAKPSTVAAPAENAVNPATSEAHMLPVSPPIVALAAAVPIAGALVQQPAPKAPAGVAPAPPRDEVAEMAAAMNATITAPAPVTVATSHPDPVGARDGAPVLATPPAFSATPAPTPVASPPPTLPITTGAASPITPAAATPPLVTTPVTVAEVPVAARTIDKPAIETRADAVRPASAPDLSPAPVGTTAAAGIVFGAAKLAAQRSEREDRTLTLGSEALAATTAPAERLAVAATQGGNQPSLNMTDQRWPHAMVAHIEALRDAVADAANAADTRIRLVPDALGGIDIGVRQDGDTLHVHFAADQPQTRALLQEAQPRLAEAAEARGLKLGQTSVGTDAGHSQQRQQQQPHQSAAQPVRRNSFTATTSADETGDGRIA</sequence>